<dbReference type="Pfam" id="PF00480">
    <property type="entry name" value="ROK"/>
    <property type="match status" value="1"/>
</dbReference>
<keyword evidence="2" id="KW-0418">Kinase</keyword>
<dbReference type="PANTHER" id="PTHR18964">
    <property type="entry name" value="ROK (REPRESSOR, ORF, KINASE) FAMILY"/>
    <property type="match status" value="1"/>
</dbReference>
<dbReference type="OrthoDB" id="9795247at2"/>
<dbReference type="PROSITE" id="PS01125">
    <property type="entry name" value="ROK"/>
    <property type="match status" value="1"/>
</dbReference>
<comment type="similarity">
    <text evidence="1">Belongs to the ROK (NagC/XylR) family.</text>
</comment>
<evidence type="ECO:0000313" key="2">
    <source>
        <dbReference type="EMBL" id="GCE05185.1"/>
    </source>
</evidence>
<evidence type="ECO:0000256" key="1">
    <source>
        <dbReference type="ARBA" id="ARBA00006479"/>
    </source>
</evidence>
<dbReference type="RefSeq" id="WP_126596258.1">
    <property type="nucleotide sequence ID" value="NZ_BIFQ01000001.1"/>
</dbReference>
<organism evidence="2 3">
    <name type="scientific">Dictyobacter aurantiacus</name>
    <dbReference type="NCBI Taxonomy" id="1936993"/>
    <lineage>
        <taxon>Bacteria</taxon>
        <taxon>Bacillati</taxon>
        <taxon>Chloroflexota</taxon>
        <taxon>Ktedonobacteria</taxon>
        <taxon>Ktedonobacterales</taxon>
        <taxon>Dictyobacteraceae</taxon>
        <taxon>Dictyobacter</taxon>
    </lineage>
</organism>
<dbReference type="InterPro" id="IPR000600">
    <property type="entry name" value="ROK"/>
</dbReference>
<dbReference type="Proteomes" id="UP000287224">
    <property type="component" value="Unassembled WGS sequence"/>
</dbReference>
<dbReference type="EMBL" id="BIFQ01000001">
    <property type="protein sequence ID" value="GCE05185.1"/>
    <property type="molecule type" value="Genomic_DNA"/>
</dbReference>
<dbReference type="PANTHER" id="PTHR18964:SF149">
    <property type="entry name" value="BIFUNCTIONAL UDP-N-ACETYLGLUCOSAMINE 2-EPIMERASE_N-ACETYLMANNOSAMINE KINASE"/>
    <property type="match status" value="1"/>
</dbReference>
<comment type="caution">
    <text evidence="2">The sequence shown here is derived from an EMBL/GenBank/DDBJ whole genome shotgun (WGS) entry which is preliminary data.</text>
</comment>
<dbReference type="Gene3D" id="3.30.420.40">
    <property type="match status" value="2"/>
</dbReference>
<reference evidence="3" key="1">
    <citation type="submission" date="2018-12" db="EMBL/GenBank/DDBJ databases">
        <title>Tengunoibacter tsumagoiensis gen. nov., sp. nov., Dictyobacter kobayashii sp. nov., D. alpinus sp. nov., and D. joshuensis sp. nov. and description of Dictyobacteraceae fam. nov. within the order Ktedonobacterales isolated from Tengu-no-mugimeshi.</title>
        <authorList>
            <person name="Wang C.M."/>
            <person name="Zheng Y."/>
            <person name="Sakai Y."/>
            <person name="Toyoda A."/>
            <person name="Minakuchi Y."/>
            <person name="Abe K."/>
            <person name="Yokota A."/>
            <person name="Yabe S."/>
        </authorList>
    </citation>
    <scope>NUCLEOTIDE SEQUENCE [LARGE SCALE GENOMIC DNA]</scope>
    <source>
        <strain evidence="3">S-27</strain>
    </source>
</reference>
<gene>
    <name evidence="2" type="ORF">KDAU_25140</name>
</gene>
<dbReference type="InterPro" id="IPR049874">
    <property type="entry name" value="ROK_cs"/>
</dbReference>
<name>A0A401ZE94_9CHLR</name>
<sequence>MNDQQTELIQSSRRGTSTEDRPLVIGVDLGGTQIRTAVLRGEKLLSRVGLLTGDAPSPDRVIPRMFDSIQQALREANVTLDEIAGIGIGAPGPLNSRTGVVFSPPNLPGWIDVPLRSIFFEKFNIPIHVENDANAAALGEYMFGAGRGSHEVVYITISTGIGGGVIADGHIIEGISGTAAELGHMTIDWRGPRCNCGNIGCWESISSGTAIARRAHELIALGRGEKLFNFVLAHQEPVADADTPADVKRSEKNAVHINARMVSQAAQAGIPEARDIIAGAAEGIGVGLVNVVHIFNPERIVLGGGVVQMGDMLLAPARRILQERAMKVPARSVEIVMAELGSDVGLVGAGALSYYNH</sequence>
<dbReference type="GO" id="GO:0016301">
    <property type="term" value="F:kinase activity"/>
    <property type="evidence" value="ECO:0007669"/>
    <property type="project" value="UniProtKB-KW"/>
</dbReference>
<dbReference type="CDD" id="cd24076">
    <property type="entry name" value="ASKHA_ATPase_ROK_BsXylR-like"/>
    <property type="match status" value="1"/>
</dbReference>
<dbReference type="InterPro" id="IPR043129">
    <property type="entry name" value="ATPase_NBD"/>
</dbReference>
<protein>
    <submittedName>
        <fullName evidence="2">Glucokinase</fullName>
    </submittedName>
</protein>
<evidence type="ECO:0000313" key="3">
    <source>
        <dbReference type="Proteomes" id="UP000287224"/>
    </source>
</evidence>
<proteinExistence type="inferred from homology"/>
<accession>A0A401ZE94</accession>
<keyword evidence="3" id="KW-1185">Reference proteome</keyword>
<dbReference type="SUPFAM" id="SSF53067">
    <property type="entry name" value="Actin-like ATPase domain"/>
    <property type="match status" value="1"/>
</dbReference>
<dbReference type="AlphaFoldDB" id="A0A401ZE94"/>
<keyword evidence="2" id="KW-0808">Transferase</keyword>